<dbReference type="AlphaFoldDB" id="A0A3F3H400"/>
<keyword evidence="1" id="KW-0472">Membrane</keyword>
<accession>A0A3F3H400</accession>
<evidence type="ECO:0000313" key="2">
    <source>
        <dbReference type="EMBL" id="GAP04986.1"/>
    </source>
</evidence>
<keyword evidence="1" id="KW-1133">Transmembrane helix</keyword>
<evidence type="ECO:0000256" key="1">
    <source>
        <dbReference type="SAM" id="Phobius"/>
    </source>
</evidence>
<proteinExistence type="predicted"/>
<protein>
    <submittedName>
        <fullName evidence="2">Uncharacterized protein</fullName>
    </submittedName>
</protein>
<feature type="transmembrane region" description="Helical" evidence="1">
    <location>
        <begin position="7"/>
        <end position="28"/>
    </location>
</feature>
<dbReference type="STRING" id="709323.GCA_001047135_01552"/>
<gene>
    <name evidence="2" type="ORF">FTRO_0150080</name>
</gene>
<organism evidence="2">
    <name type="scientific">Fructobacillus tropaeoli</name>
    <dbReference type="NCBI Taxonomy" id="709323"/>
    <lineage>
        <taxon>Bacteria</taxon>
        <taxon>Bacillati</taxon>
        <taxon>Bacillota</taxon>
        <taxon>Bacilli</taxon>
        <taxon>Lactobacillales</taxon>
        <taxon>Lactobacillaceae</taxon>
        <taxon>Fructobacillus</taxon>
    </lineage>
</organism>
<feature type="transmembrane region" description="Helical" evidence="1">
    <location>
        <begin position="48"/>
        <end position="70"/>
    </location>
</feature>
<keyword evidence="1" id="KW-0812">Transmembrane</keyword>
<sequence length="75" mass="7771">MDILIKLVGVVVAVIVVIGLFSVLFGFNKFTKGRKSEDTRMTDEGIEGMIWGAATAAIVGGVGAGIIAALSKISF</sequence>
<dbReference type="Proteomes" id="UP000064514">
    <property type="component" value="Unassembled WGS sequence"/>
</dbReference>
<name>A0A3F3H400_9LACO</name>
<dbReference type="EMBL" id="DF968092">
    <property type="protein sequence ID" value="GAP04986.1"/>
    <property type="molecule type" value="Genomic_DNA"/>
</dbReference>
<reference evidence="2" key="1">
    <citation type="journal article" date="2015" name="BMC Genomics">
        <title>Comparative genomics of Fructobacillus spp. and Leuconostoc spp. reveals niche-specific evolution of Fructobacillus spp.</title>
        <authorList>
            <person name="Endo A."/>
            <person name="Tanizawa Y."/>
            <person name="Tanaka N."/>
            <person name="Maeno S."/>
            <person name="Kumar H."/>
            <person name="Shiwa Y."/>
            <person name="Okada S."/>
            <person name="Yoshikawa H."/>
            <person name="Dicks L."/>
            <person name="Nakagawa J."/>
            <person name="Arita M."/>
        </authorList>
    </citation>
    <scope>NUCLEOTIDE SEQUENCE [LARGE SCALE GENOMIC DNA]</scope>
    <source>
        <strain evidence="2">F214-1</strain>
    </source>
</reference>